<dbReference type="RefSeq" id="WP_380721281.1">
    <property type="nucleotide sequence ID" value="NZ_JBHTLK010000021.1"/>
</dbReference>
<dbReference type="Proteomes" id="UP001597168">
    <property type="component" value="Unassembled WGS sequence"/>
</dbReference>
<feature type="transmembrane region" description="Helical" evidence="1">
    <location>
        <begin position="12"/>
        <end position="33"/>
    </location>
</feature>
<dbReference type="EMBL" id="JBHTLK010000021">
    <property type="protein sequence ID" value="MFD1146839.1"/>
    <property type="molecule type" value="Genomic_DNA"/>
</dbReference>
<feature type="transmembrane region" description="Helical" evidence="1">
    <location>
        <begin position="39"/>
        <end position="57"/>
    </location>
</feature>
<keyword evidence="1" id="KW-0812">Transmembrane</keyword>
<keyword evidence="3" id="KW-1185">Reference proteome</keyword>
<sequence length="153" mass="16208">MDQPTLYAEPGASWWPLLWGPLFALCGVVVEAVTGSVRPSLWIVVALLLALPTALWVQGRRRLHGVRLTPVALHQGREELAVRDVAEVAGVEPRAGAKVLGGGWDVPRGTEAVPIRLVDGTVVTGWARDADALRAELAKLLTARGDARSGPGA</sequence>
<comment type="caution">
    <text evidence="2">The sequence shown here is derived from an EMBL/GenBank/DDBJ whole genome shotgun (WGS) entry which is preliminary data.</text>
</comment>
<gene>
    <name evidence="2" type="ORF">ACFQ3T_06870</name>
</gene>
<proteinExistence type="predicted"/>
<accession>A0ABW3QPX0</accession>
<name>A0ABW3QPX0_9PSEU</name>
<organism evidence="2 3">
    <name type="scientific">Saccharothrix hoggarensis</name>
    <dbReference type="NCBI Taxonomy" id="913853"/>
    <lineage>
        <taxon>Bacteria</taxon>
        <taxon>Bacillati</taxon>
        <taxon>Actinomycetota</taxon>
        <taxon>Actinomycetes</taxon>
        <taxon>Pseudonocardiales</taxon>
        <taxon>Pseudonocardiaceae</taxon>
        <taxon>Saccharothrix</taxon>
    </lineage>
</organism>
<evidence type="ECO:0000313" key="2">
    <source>
        <dbReference type="EMBL" id="MFD1146839.1"/>
    </source>
</evidence>
<keyword evidence="1" id="KW-1133">Transmembrane helix</keyword>
<keyword evidence="1" id="KW-0472">Membrane</keyword>
<evidence type="ECO:0000313" key="3">
    <source>
        <dbReference type="Proteomes" id="UP001597168"/>
    </source>
</evidence>
<reference evidence="3" key="1">
    <citation type="journal article" date="2019" name="Int. J. Syst. Evol. Microbiol.">
        <title>The Global Catalogue of Microorganisms (GCM) 10K type strain sequencing project: providing services to taxonomists for standard genome sequencing and annotation.</title>
        <authorList>
            <consortium name="The Broad Institute Genomics Platform"/>
            <consortium name="The Broad Institute Genome Sequencing Center for Infectious Disease"/>
            <person name="Wu L."/>
            <person name="Ma J."/>
        </authorList>
    </citation>
    <scope>NUCLEOTIDE SEQUENCE [LARGE SCALE GENOMIC DNA]</scope>
    <source>
        <strain evidence="3">CCUG 60214</strain>
    </source>
</reference>
<evidence type="ECO:0008006" key="4">
    <source>
        <dbReference type="Google" id="ProtNLM"/>
    </source>
</evidence>
<protein>
    <recommendedName>
        <fullName evidence="4">DUF3093 family protein</fullName>
    </recommendedName>
</protein>
<evidence type="ECO:0000256" key="1">
    <source>
        <dbReference type="SAM" id="Phobius"/>
    </source>
</evidence>